<name>A0AA35WQY6_GEOBA</name>
<dbReference type="Proteomes" id="UP001174909">
    <property type="component" value="Unassembled WGS sequence"/>
</dbReference>
<feature type="transmembrane region" description="Helical" evidence="1">
    <location>
        <begin position="54"/>
        <end position="77"/>
    </location>
</feature>
<protein>
    <submittedName>
        <fullName evidence="2">Uncharacterized protein</fullName>
    </submittedName>
</protein>
<evidence type="ECO:0000256" key="1">
    <source>
        <dbReference type="SAM" id="Phobius"/>
    </source>
</evidence>
<evidence type="ECO:0000313" key="3">
    <source>
        <dbReference type="Proteomes" id="UP001174909"/>
    </source>
</evidence>
<organism evidence="2 3">
    <name type="scientific">Geodia barretti</name>
    <name type="common">Barrett's horny sponge</name>
    <dbReference type="NCBI Taxonomy" id="519541"/>
    <lineage>
        <taxon>Eukaryota</taxon>
        <taxon>Metazoa</taxon>
        <taxon>Porifera</taxon>
        <taxon>Demospongiae</taxon>
        <taxon>Heteroscleromorpha</taxon>
        <taxon>Tetractinellida</taxon>
        <taxon>Astrophorina</taxon>
        <taxon>Geodiidae</taxon>
        <taxon>Geodia</taxon>
    </lineage>
</organism>
<gene>
    <name evidence="2" type="ORF">GBAR_LOCUS16766</name>
</gene>
<reference evidence="2" key="1">
    <citation type="submission" date="2023-03" db="EMBL/GenBank/DDBJ databases">
        <authorList>
            <person name="Steffen K."/>
            <person name="Cardenas P."/>
        </authorList>
    </citation>
    <scope>NUCLEOTIDE SEQUENCE</scope>
</reference>
<feature type="transmembrane region" description="Helical" evidence="1">
    <location>
        <begin position="21"/>
        <end position="42"/>
    </location>
</feature>
<feature type="transmembrane region" description="Helical" evidence="1">
    <location>
        <begin position="134"/>
        <end position="159"/>
    </location>
</feature>
<dbReference type="PANTHER" id="PTHR39299">
    <property type="entry name" value="TRANSMEMBRANE PROTEIN"/>
    <property type="match status" value="1"/>
</dbReference>
<proteinExistence type="predicted"/>
<feature type="non-terminal residue" evidence="2">
    <location>
        <position position="1"/>
    </location>
</feature>
<dbReference type="AlphaFoldDB" id="A0AA35WQY6"/>
<keyword evidence="3" id="KW-1185">Reference proteome</keyword>
<keyword evidence="1" id="KW-0812">Transmembrane</keyword>
<dbReference type="PANTHER" id="PTHR39299:SF1">
    <property type="entry name" value="TRANSMEMBRANE PROTEIN"/>
    <property type="match status" value="1"/>
</dbReference>
<keyword evidence="1" id="KW-1133">Transmembrane helix</keyword>
<keyword evidence="1" id="KW-0472">Membrane</keyword>
<feature type="transmembrane region" description="Helical" evidence="1">
    <location>
        <begin position="84"/>
        <end position="102"/>
    </location>
</feature>
<comment type="caution">
    <text evidence="2">The sequence shown here is derived from an EMBL/GenBank/DDBJ whole genome shotgun (WGS) entry which is preliminary data.</text>
</comment>
<evidence type="ECO:0000313" key="2">
    <source>
        <dbReference type="EMBL" id="CAI8029514.1"/>
    </source>
</evidence>
<sequence length="196" mass="22188">SSASLLSESNTTLIRAYKIRSFLLILQIILLQAMANVVTLSWARDGHLLSIAEMVILCALLALCLVVIIIGFTAVVFENLWLVPVWYFILSPYYAYFVYKIVHVAANYNDDYKPKVVVFDDDDDKKGITTGYGYIGSALITTCFLGLIVLALMSVFMAFSHRNFRKGLKEKAPPPTEQWQSLWRRMSTGFTKMPKN</sequence>
<dbReference type="EMBL" id="CASHTH010002414">
    <property type="protein sequence ID" value="CAI8029514.1"/>
    <property type="molecule type" value="Genomic_DNA"/>
</dbReference>
<accession>A0AA35WQY6</accession>